<dbReference type="EMBL" id="QNBE01000027">
    <property type="protein sequence ID" value="RKX70786.1"/>
    <property type="molecule type" value="Genomic_DNA"/>
</dbReference>
<accession>A0A660SL07</accession>
<evidence type="ECO:0000313" key="2">
    <source>
        <dbReference type="Proteomes" id="UP000268469"/>
    </source>
</evidence>
<evidence type="ECO:0000313" key="1">
    <source>
        <dbReference type="EMBL" id="RKX70786.1"/>
    </source>
</evidence>
<organism evidence="1 2">
    <name type="scientific">candidate division WOR-3 bacterium</name>
    <dbReference type="NCBI Taxonomy" id="2052148"/>
    <lineage>
        <taxon>Bacteria</taxon>
        <taxon>Bacteria division WOR-3</taxon>
    </lineage>
</organism>
<comment type="caution">
    <text evidence="1">The sequence shown here is derived from an EMBL/GenBank/DDBJ whole genome shotgun (WGS) entry which is preliminary data.</text>
</comment>
<name>A0A660SL07_UNCW3</name>
<sequence length="119" mass="13425">MVRPKRENGTIKRILKTVMKAPGVYDYTLFYSEEDADTRVVGCGIAVYPSDLRKGLERILADNGIENIEVDRYSGMSRADIETYLKQGFPVIASVDGGNHWVAITFITFCSIRPSTWMK</sequence>
<dbReference type="Proteomes" id="UP000268469">
    <property type="component" value="Unassembled WGS sequence"/>
</dbReference>
<reference evidence="1 2" key="1">
    <citation type="submission" date="2018-06" db="EMBL/GenBank/DDBJ databases">
        <title>Extensive metabolic versatility and redundancy in microbially diverse, dynamic hydrothermal sediments.</title>
        <authorList>
            <person name="Dombrowski N."/>
            <person name="Teske A."/>
            <person name="Baker B.J."/>
        </authorList>
    </citation>
    <scope>NUCLEOTIDE SEQUENCE [LARGE SCALE GENOMIC DNA]</scope>
    <source>
        <strain evidence="1">B36_G15</strain>
    </source>
</reference>
<protein>
    <submittedName>
        <fullName evidence="1">Uncharacterized protein</fullName>
    </submittedName>
</protein>
<proteinExistence type="predicted"/>
<dbReference type="AlphaFoldDB" id="A0A660SL07"/>
<gene>
    <name evidence="1" type="ORF">DRP53_03745</name>
</gene>